<dbReference type="Proteomes" id="UP000032142">
    <property type="component" value="Unassembled WGS sequence"/>
</dbReference>
<evidence type="ECO:0000313" key="1">
    <source>
        <dbReference type="EMBL" id="KHG12032.1"/>
    </source>
</evidence>
<keyword evidence="2" id="KW-1185">Reference proteome</keyword>
<keyword evidence="1" id="KW-0378">Hydrolase</keyword>
<proteinExistence type="predicted"/>
<protein>
    <submittedName>
        <fullName evidence="1">Poly (ADP-ribose) glycohydrolase</fullName>
    </submittedName>
</protein>
<evidence type="ECO:0000313" key="2">
    <source>
        <dbReference type="Proteomes" id="UP000032142"/>
    </source>
</evidence>
<gene>
    <name evidence="1" type="ORF">F383_20385</name>
</gene>
<accession>A0A0B0NH91</accession>
<reference evidence="2" key="1">
    <citation type="submission" date="2014-09" db="EMBL/GenBank/DDBJ databases">
        <authorList>
            <person name="Mudge J."/>
            <person name="Ramaraj T."/>
            <person name="Lindquist I.E."/>
            <person name="Bharti A.K."/>
            <person name="Sundararajan A."/>
            <person name="Cameron C.T."/>
            <person name="Woodward J.E."/>
            <person name="May G.D."/>
            <person name="Brubaker C."/>
            <person name="Broadhvest J."/>
            <person name="Wilkins T.A."/>
        </authorList>
    </citation>
    <scope>NUCLEOTIDE SEQUENCE</scope>
    <source>
        <strain evidence="2">cv. AKA8401</strain>
    </source>
</reference>
<name>A0A0B0NH91_GOSAR</name>
<dbReference type="EMBL" id="KN396890">
    <property type="protein sequence ID" value="KHG12032.1"/>
    <property type="molecule type" value="Genomic_DNA"/>
</dbReference>
<dbReference type="AlphaFoldDB" id="A0A0B0NH91"/>
<dbReference type="GO" id="GO:0016787">
    <property type="term" value="F:hydrolase activity"/>
    <property type="evidence" value="ECO:0007669"/>
    <property type="project" value="UniProtKB-KW"/>
</dbReference>
<organism evidence="1 2">
    <name type="scientific">Gossypium arboreum</name>
    <name type="common">Tree cotton</name>
    <name type="synonym">Gossypium nanking</name>
    <dbReference type="NCBI Taxonomy" id="29729"/>
    <lineage>
        <taxon>Eukaryota</taxon>
        <taxon>Viridiplantae</taxon>
        <taxon>Streptophyta</taxon>
        <taxon>Embryophyta</taxon>
        <taxon>Tracheophyta</taxon>
        <taxon>Spermatophyta</taxon>
        <taxon>Magnoliopsida</taxon>
        <taxon>eudicotyledons</taxon>
        <taxon>Gunneridae</taxon>
        <taxon>Pentapetalae</taxon>
        <taxon>rosids</taxon>
        <taxon>malvids</taxon>
        <taxon>Malvales</taxon>
        <taxon>Malvaceae</taxon>
        <taxon>Malvoideae</taxon>
        <taxon>Gossypium</taxon>
    </lineage>
</organism>
<sequence length="76" mass="8809">MIIPCHLFDIIVGLPVEPLGILKDTRNSHTHGRIPMPYPRYDPTWDHISMPMPCPRHSLTWDRKSMPMPCPRHGLT</sequence>